<sequence length="163" mass="17699">MTHSPLPSVFGTGAKPSLGINSLHKEIERVFDEFRSAIPSFNNDESLDGTGKIVPKIDIRETDDSVVFSAELPGVAEKDIDVSVSGNVLTLTGEKSSHREENEKDYKLVERSYGSFARSFPLAFDIDADSVSAKFDNGVLDIAVKKPAEIAPKTKSIKISKAK</sequence>
<dbReference type="PANTHER" id="PTHR11527">
    <property type="entry name" value="HEAT-SHOCK PROTEIN 20 FAMILY MEMBER"/>
    <property type="match status" value="1"/>
</dbReference>
<evidence type="ECO:0000313" key="4">
    <source>
        <dbReference type="EMBL" id="MFD0914836.1"/>
    </source>
</evidence>
<dbReference type="PROSITE" id="PS01031">
    <property type="entry name" value="SHSP"/>
    <property type="match status" value="1"/>
</dbReference>
<protein>
    <submittedName>
        <fullName evidence="4">Hsp20 family protein</fullName>
    </submittedName>
</protein>
<proteinExistence type="inferred from homology"/>
<dbReference type="InterPro" id="IPR002068">
    <property type="entry name" value="A-crystallin/Hsp20_dom"/>
</dbReference>
<keyword evidence="5" id="KW-1185">Reference proteome</keyword>
<name>A0ABW3F8P7_9HYPH</name>
<evidence type="ECO:0000256" key="1">
    <source>
        <dbReference type="PROSITE-ProRule" id="PRU00285"/>
    </source>
</evidence>
<dbReference type="RefSeq" id="WP_377210696.1">
    <property type="nucleotide sequence ID" value="NZ_JBHTJV010000002.1"/>
</dbReference>
<evidence type="ECO:0000259" key="3">
    <source>
        <dbReference type="PROSITE" id="PS01031"/>
    </source>
</evidence>
<dbReference type="Proteomes" id="UP001597101">
    <property type="component" value="Unassembled WGS sequence"/>
</dbReference>
<dbReference type="Pfam" id="PF00011">
    <property type="entry name" value="HSP20"/>
    <property type="match status" value="1"/>
</dbReference>
<dbReference type="InterPro" id="IPR008978">
    <property type="entry name" value="HSP20-like_chaperone"/>
</dbReference>
<accession>A0ABW3F8P7</accession>
<dbReference type="InterPro" id="IPR031107">
    <property type="entry name" value="Small_HSP"/>
</dbReference>
<feature type="domain" description="SHSP" evidence="3">
    <location>
        <begin position="48"/>
        <end position="162"/>
    </location>
</feature>
<organism evidence="4 5">
    <name type="scientific">Pseudahrensia aquimaris</name>
    <dbReference type="NCBI Taxonomy" id="744461"/>
    <lineage>
        <taxon>Bacteria</taxon>
        <taxon>Pseudomonadati</taxon>
        <taxon>Pseudomonadota</taxon>
        <taxon>Alphaproteobacteria</taxon>
        <taxon>Hyphomicrobiales</taxon>
        <taxon>Ahrensiaceae</taxon>
        <taxon>Pseudahrensia</taxon>
    </lineage>
</organism>
<evidence type="ECO:0000256" key="2">
    <source>
        <dbReference type="RuleBase" id="RU003616"/>
    </source>
</evidence>
<dbReference type="Gene3D" id="2.60.40.790">
    <property type="match status" value="1"/>
</dbReference>
<comment type="caution">
    <text evidence="4">The sequence shown here is derived from an EMBL/GenBank/DDBJ whole genome shotgun (WGS) entry which is preliminary data.</text>
</comment>
<gene>
    <name evidence="4" type="ORF">ACFQ14_00280</name>
</gene>
<evidence type="ECO:0000313" key="5">
    <source>
        <dbReference type="Proteomes" id="UP001597101"/>
    </source>
</evidence>
<dbReference type="EMBL" id="JBHTJV010000002">
    <property type="protein sequence ID" value="MFD0914836.1"/>
    <property type="molecule type" value="Genomic_DNA"/>
</dbReference>
<comment type="similarity">
    <text evidence="1 2">Belongs to the small heat shock protein (HSP20) family.</text>
</comment>
<dbReference type="SUPFAM" id="SSF49764">
    <property type="entry name" value="HSP20-like chaperones"/>
    <property type="match status" value="1"/>
</dbReference>
<dbReference type="CDD" id="cd06464">
    <property type="entry name" value="ACD_sHsps-like"/>
    <property type="match status" value="1"/>
</dbReference>
<reference evidence="5" key="1">
    <citation type="journal article" date="2019" name="Int. J. Syst. Evol. Microbiol.">
        <title>The Global Catalogue of Microorganisms (GCM) 10K type strain sequencing project: providing services to taxonomists for standard genome sequencing and annotation.</title>
        <authorList>
            <consortium name="The Broad Institute Genomics Platform"/>
            <consortium name="The Broad Institute Genome Sequencing Center for Infectious Disease"/>
            <person name="Wu L."/>
            <person name="Ma J."/>
        </authorList>
    </citation>
    <scope>NUCLEOTIDE SEQUENCE [LARGE SCALE GENOMIC DNA]</scope>
    <source>
        <strain evidence="5">CCUG 60023</strain>
    </source>
</reference>